<dbReference type="Proteomes" id="UP000007460">
    <property type="component" value="Chromosome"/>
</dbReference>
<accession>D5BUJ5</accession>
<dbReference type="AlphaFoldDB" id="D5BUJ5"/>
<dbReference type="KEGG" id="apb:SAR116_1699"/>
<proteinExistence type="predicted"/>
<gene>
    <name evidence="1" type="ordered locus">SAR116_1699</name>
</gene>
<evidence type="ECO:0000313" key="2">
    <source>
        <dbReference type="Proteomes" id="UP000007460"/>
    </source>
</evidence>
<sequence length="205" mass="22605">MCQPTLVWCNKLRRYFINFNKELTMKSLTFLASITGIALLTACGPVTTAQNKTPTASVVDRAIDMQAAIAFKDCATEGKAQDIAASAGRDQALYLSSADMLMSCVTALGGSEMLIDKREQMQVTALAVQNYLKGGDVAQSRLALGGFQTRFGSSDLIFTDGSSFTDTMHALLFQHERPEQFALSTLNARPIVKDEIRRSWYWQQK</sequence>
<protein>
    <submittedName>
        <fullName evidence="1">Uncharacterized protein</fullName>
    </submittedName>
</protein>
<dbReference type="HOGENOM" id="CLU_1413663_0_0_5"/>
<evidence type="ECO:0000313" key="1">
    <source>
        <dbReference type="EMBL" id="ADE39942.1"/>
    </source>
</evidence>
<dbReference type="EMBL" id="CP001751">
    <property type="protein sequence ID" value="ADE39942.1"/>
    <property type="molecule type" value="Genomic_DNA"/>
</dbReference>
<dbReference type="eggNOG" id="ENOG5032WRP">
    <property type="taxonomic scope" value="Bacteria"/>
</dbReference>
<organism evidence="1 2">
    <name type="scientific">Puniceispirillum marinum (strain IMCC1322)</name>
    <dbReference type="NCBI Taxonomy" id="488538"/>
    <lineage>
        <taxon>Bacteria</taxon>
        <taxon>Pseudomonadati</taxon>
        <taxon>Pseudomonadota</taxon>
        <taxon>Alphaproteobacteria</taxon>
        <taxon>Candidatus Puniceispirillales</taxon>
        <taxon>Candidatus Puniceispirillaceae</taxon>
        <taxon>Candidatus Puniceispirillum</taxon>
    </lineage>
</organism>
<name>D5BUJ5_PUNMI</name>
<reference evidence="1 2" key="1">
    <citation type="journal article" date="2010" name="J. Bacteriol.">
        <title>Complete genome sequence of "Candidatus Puniceispirillum marinum" IMCC1322, a representative of the SAR116 clade in the Alphaproteobacteria.</title>
        <authorList>
            <person name="Oh H.M."/>
            <person name="Kwon K.K."/>
            <person name="Kang I."/>
            <person name="Kang S.G."/>
            <person name="Lee J.H."/>
            <person name="Kim S.J."/>
            <person name="Cho J.C."/>
        </authorList>
    </citation>
    <scope>NUCLEOTIDE SEQUENCE [LARGE SCALE GENOMIC DNA]</scope>
    <source>
        <strain evidence="1 2">IMCC1322</strain>
    </source>
</reference>
<dbReference type="STRING" id="488538.SAR116_1699"/>
<keyword evidence="2" id="KW-1185">Reference proteome</keyword>